<protein>
    <submittedName>
        <fullName evidence="1">Uncharacterized protein</fullName>
    </submittedName>
</protein>
<organism evidence="1 2">
    <name type="scientific">Cichlidogyrus casuarinus</name>
    <dbReference type="NCBI Taxonomy" id="1844966"/>
    <lineage>
        <taxon>Eukaryota</taxon>
        <taxon>Metazoa</taxon>
        <taxon>Spiralia</taxon>
        <taxon>Lophotrochozoa</taxon>
        <taxon>Platyhelminthes</taxon>
        <taxon>Monogenea</taxon>
        <taxon>Monopisthocotylea</taxon>
        <taxon>Dactylogyridea</taxon>
        <taxon>Ancyrocephalidae</taxon>
        <taxon>Cichlidogyrus</taxon>
    </lineage>
</organism>
<keyword evidence="2" id="KW-1185">Reference proteome</keyword>
<gene>
    <name evidence="1" type="ORF">Ciccas_001217</name>
</gene>
<evidence type="ECO:0000313" key="1">
    <source>
        <dbReference type="EMBL" id="KAL3320104.1"/>
    </source>
</evidence>
<accession>A0ABD2QKR7</accession>
<comment type="caution">
    <text evidence="1">The sequence shown here is derived from an EMBL/GenBank/DDBJ whole genome shotgun (WGS) entry which is preliminary data.</text>
</comment>
<evidence type="ECO:0000313" key="2">
    <source>
        <dbReference type="Proteomes" id="UP001626550"/>
    </source>
</evidence>
<proteinExistence type="predicted"/>
<dbReference type="AlphaFoldDB" id="A0ABD2QKR7"/>
<sequence>MLGANMIYTQSIPVQSMCGGYDSKTMKPVLVASQNGTPVYKNLGNTMHVPVKNLSKEEVMLMLYNSQNPNGNVDTQGHYGILSPSQLVPIAGVASVNEYQTISSTMMRNSRQRLEHSEAKQSLLGSFDLLAGTQMEDGRMESAGTGETTSYCGSEELCHIARKAGKLSTEEPRSESHHLEAGKPLPAYLNFPKATFV</sequence>
<name>A0ABD2QKR7_9PLAT</name>
<dbReference type="Proteomes" id="UP001626550">
    <property type="component" value="Unassembled WGS sequence"/>
</dbReference>
<reference evidence="1 2" key="1">
    <citation type="submission" date="2024-11" db="EMBL/GenBank/DDBJ databases">
        <title>Adaptive evolution of stress response genes in parasites aligns with host niche diversity.</title>
        <authorList>
            <person name="Hahn C."/>
            <person name="Resl P."/>
        </authorList>
    </citation>
    <scope>NUCLEOTIDE SEQUENCE [LARGE SCALE GENOMIC DNA]</scope>
    <source>
        <strain evidence="1">EGGRZ-B1_66</strain>
        <tissue evidence="1">Body</tissue>
    </source>
</reference>
<dbReference type="EMBL" id="JBJKFK010000076">
    <property type="protein sequence ID" value="KAL3320104.1"/>
    <property type="molecule type" value="Genomic_DNA"/>
</dbReference>